<keyword evidence="2" id="KW-1133">Transmembrane helix</keyword>
<evidence type="ECO:0000313" key="4">
    <source>
        <dbReference type="Proteomes" id="UP000078512"/>
    </source>
</evidence>
<proteinExistence type="predicted"/>
<feature type="transmembrane region" description="Helical" evidence="2">
    <location>
        <begin position="121"/>
        <end position="144"/>
    </location>
</feature>
<organism evidence="3 4">
    <name type="scientific">Linnemannia elongata AG-77</name>
    <dbReference type="NCBI Taxonomy" id="1314771"/>
    <lineage>
        <taxon>Eukaryota</taxon>
        <taxon>Fungi</taxon>
        <taxon>Fungi incertae sedis</taxon>
        <taxon>Mucoromycota</taxon>
        <taxon>Mortierellomycotina</taxon>
        <taxon>Mortierellomycetes</taxon>
        <taxon>Mortierellales</taxon>
        <taxon>Mortierellaceae</taxon>
        <taxon>Linnemannia</taxon>
    </lineage>
</organism>
<sequence length="391" mass="42681">PLFFVNHRLSFHNTHFLFFNFTTSKQYVPVIMAQPIDSTTPTAASRSPAHTAAQIIGPTEPPYPVIYSAHTHTHPGNSISSPAQTAVPLQPIADTWTFYYPPPASASLLSSSKESGKSQSIIGPVVGGALAGLVLVFLVTLFVVRKRKKSKEARKRRLDFLEGRNPVGLFTSGGVGFHGDDGTGSAIAVGGGNGSSGAVAVAAAAAGNRRVPHKASSYPTPQQQQQHIQQESDDLDEQEEYDPYYAHLQRHQRLQQQAAREYYAALQLHQRQIHHQSVHFTPAASSSARRSYDSALAPAMTQITAPLSYLEYPYPYPQRPSPPSATKGPRRHSSPWTTSPSHHSHQQYIAGITGRRVSSFEAGDRNASIDSPPTRSSHIITENHVKIPMYI</sequence>
<dbReference type="STRING" id="1314771.A0A197KGW1"/>
<keyword evidence="4" id="KW-1185">Reference proteome</keyword>
<feature type="non-terminal residue" evidence="3">
    <location>
        <position position="1"/>
    </location>
</feature>
<protein>
    <submittedName>
        <fullName evidence="3">Uncharacterized protein</fullName>
    </submittedName>
</protein>
<keyword evidence="2" id="KW-0812">Transmembrane</keyword>
<gene>
    <name evidence="3" type="ORF">K457DRAFT_1883522</name>
</gene>
<evidence type="ECO:0000256" key="2">
    <source>
        <dbReference type="SAM" id="Phobius"/>
    </source>
</evidence>
<feature type="region of interest" description="Disordered" evidence="1">
    <location>
        <begin position="210"/>
        <end position="237"/>
    </location>
</feature>
<accession>A0A197KGW1</accession>
<keyword evidence="2" id="KW-0472">Membrane</keyword>
<dbReference type="EMBL" id="KV442011">
    <property type="protein sequence ID" value="OAQ36775.1"/>
    <property type="molecule type" value="Genomic_DNA"/>
</dbReference>
<dbReference type="AlphaFoldDB" id="A0A197KGW1"/>
<evidence type="ECO:0000313" key="3">
    <source>
        <dbReference type="EMBL" id="OAQ36775.1"/>
    </source>
</evidence>
<reference evidence="3 4" key="1">
    <citation type="submission" date="2016-05" db="EMBL/GenBank/DDBJ databases">
        <title>Genome sequencing reveals origins of a unique bacterial endosymbiosis in the earliest lineages of terrestrial Fungi.</title>
        <authorList>
            <consortium name="DOE Joint Genome Institute"/>
            <person name="Uehling J."/>
            <person name="Gryganskyi A."/>
            <person name="Hameed K."/>
            <person name="Tschaplinski T."/>
            <person name="Misztal P."/>
            <person name="Wu S."/>
            <person name="Desiro A."/>
            <person name="Vande Pol N."/>
            <person name="Du Z.-Y."/>
            <person name="Zienkiewicz A."/>
            <person name="Zienkiewicz K."/>
            <person name="Morin E."/>
            <person name="Tisserant E."/>
            <person name="Splivallo R."/>
            <person name="Hainaut M."/>
            <person name="Henrissat B."/>
            <person name="Ohm R."/>
            <person name="Kuo A."/>
            <person name="Yan J."/>
            <person name="Lipzen A."/>
            <person name="Nolan M."/>
            <person name="Labutti K."/>
            <person name="Barry K."/>
            <person name="Goldstein A."/>
            <person name="Labbe J."/>
            <person name="Schadt C."/>
            <person name="Tuskan G."/>
            <person name="Grigoriev I."/>
            <person name="Martin F."/>
            <person name="Vilgalys R."/>
            <person name="Bonito G."/>
        </authorList>
    </citation>
    <scope>NUCLEOTIDE SEQUENCE [LARGE SCALE GENOMIC DNA]</scope>
    <source>
        <strain evidence="3 4">AG-77</strain>
    </source>
</reference>
<feature type="region of interest" description="Disordered" evidence="1">
    <location>
        <begin position="316"/>
        <end position="347"/>
    </location>
</feature>
<name>A0A197KGW1_9FUNG</name>
<evidence type="ECO:0000256" key="1">
    <source>
        <dbReference type="SAM" id="MobiDB-lite"/>
    </source>
</evidence>
<dbReference type="Proteomes" id="UP000078512">
    <property type="component" value="Unassembled WGS sequence"/>
</dbReference>